<dbReference type="EMBL" id="UOGA01000309">
    <property type="protein sequence ID" value="VAX25662.1"/>
    <property type="molecule type" value="Genomic_DNA"/>
</dbReference>
<dbReference type="GO" id="GO:0005829">
    <property type="term" value="C:cytosol"/>
    <property type="evidence" value="ECO:0007669"/>
    <property type="project" value="TreeGrafter"/>
</dbReference>
<evidence type="ECO:0000313" key="8">
    <source>
        <dbReference type="EMBL" id="VAX25662.1"/>
    </source>
</evidence>
<dbReference type="PROSITE" id="PS51755">
    <property type="entry name" value="OMPR_PHOB"/>
    <property type="match status" value="1"/>
</dbReference>
<proteinExistence type="predicted"/>
<dbReference type="FunFam" id="3.40.50.2300:FF:000001">
    <property type="entry name" value="DNA-binding response regulator PhoB"/>
    <property type="match status" value="1"/>
</dbReference>
<dbReference type="PROSITE" id="PS50110">
    <property type="entry name" value="RESPONSE_REGULATORY"/>
    <property type="match status" value="1"/>
</dbReference>
<keyword evidence="2" id="KW-0902">Two-component regulatory system</keyword>
<dbReference type="InterPro" id="IPR001867">
    <property type="entry name" value="OmpR/PhoB-type_DNA-bd"/>
</dbReference>
<dbReference type="PANTHER" id="PTHR48111">
    <property type="entry name" value="REGULATOR OF RPOS"/>
    <property type="match status" value="1"/>
</dbReference>
<evidence type="ECO:0000256" key="4">
    <source>
        <dbReference type="ARBA" id="ARBA00023125"/>
    </source>
</evidence>
<dbReference type="Pfam" id="PF00072">
    <property type="entry name" value="Response_reg"/>
    <property type="match status" value="1"/>
</dbReference>
<accession>A0A3B1CBW0</accession>
<feature type="domain" description="OmpR/PhoB-type" evidence="7">
    <location>
        <begin position="133"/>
        <end position="229"/>
    </location>
</feature>
<dbReference type="Gene3D" id="3.40.50.2300">
    <property type="match status" value="1"/>
</dbReference>
<dbReference type="Gene3D" id="1.10.10.10">
    <property type="entry name" value="Winged helix-like DNA-binding domain superfamily/Winged helix DNA-binding domain"/>
    <property type="match status" value="1"/>
</dbReference>
<organism evidence="8">
    <name type="scientific">hydrothermal vent metagenome</name>
    <dbReference type="NCBI Taxonomy" id="652676"/>
    <lineage>
        <taxon>unclassified sequences</taxon>
        <taxon>metagenomes</taxon>
        <taxon>ecological metagenomes</taxon>
    </lineage>
</organism>
<keyword evidence="4" id="KW-0238">DNA-binding</keyword>
<evidence type="ECO:0000256" key="2">
    <source>
        <dbReference type="ARBA" id="ARBA00023012"/>
    </source>
</evidence>
<feature type="domain" description="Response regulatory" evidence="6">
    <location>
        <begin position="8"/>
        <end position="124"/>
    </location>
</feature>
<dbReference type="InterPro" id="IPR011006">
    <property type="entry name" value="CheY-like_superfamily"/>
</dbReference>
<evidence type="ECO:0000256" key="1">
    <source>
        <dbReference type="ARBA" id="ARBA00022553"/>
    </source>
</evidence>
<dbReference type="InterPro" id="IPR001789">
    <property type="entry name" value="Sig_transdc_resp-reg_receiver"/>
</dbReference>
<dbReference type="Pfam" id="PF00486">
    <property type="entry name" value="Trans_reg_C"/>
    <property type="match status" value="1"/>
</dbReference>
<keyword evidence="3" id="KW-0805">Transcription regulation</keyword>
<dbReference type="SMART" id="SM00862">
    <property type="entry name" value="Trans_reg_C"/>
    <property type="match status" value="1"/>
</dbReference>
<keyword evidence="1" id="KW-0597">Phosphoprotein</keyword>
<dbReference type="SMART" id="SM00448">
    <property type="entry name" value="REC"/>
    <property type="match status" value="1"/>
</dbReference>
<dbReference type="GO" id="GO:0000156">
    <property type="term" value="F:phosphorelay response regulator activity"/>
    <property type="evidence" value="ECO:0007669"/>
    <property type="project" value="TreeGrafter"/>
</dbReference>
<gene>
    <name evidence="8" type="ORF">MNBD_NITROSPINAE04-2632</name>
</gene>
<name>A0A3B1CBW0_9ZZZZ</name>
<dbReference type="GO" id="GO:0006355">
    <property type="term" value="P:regulation of DNA-templated transcription"/>
    <property type="evidence" value="ECO:0007669"/>
    <property type="project" value="InterPro"/>
</dbReference>
<keyword evidence="5" id="KW-0804">Transcription</keyword>
<dbReference type="GO" id="GO:0032993">
    <property type="term" value="C:protein-DNA complex"/>
    <property type="evidence" value="ECO:0007669"/>
    <property type="project" value="TreeGrafter"/>
</dbReference>
<dbReference type="PANTHER" id="PTHR48111:SF40">
    <property type="entry name" value="PHOSPHATE REGULON TRANSCRIPTIONAL REGULATORY PROTEIN PHOB"/>
    <property type="match status" value="1"/>
</dbReference>
<evidence type="ECO:0000256" key="3">
    <source>
        <dbReference type="ARBA" id="ARBA00023015"/>
    </source>
</evidence>
<dbReference type="CDD" id="cd00383">
    <property type="entry name" value="trans_reg_C"/>
    <property type="match status" value="1"/>
</dbReference>
<dbReference type="InterPro" id="IPR016032">
    <property type="entry name" value="Sig_transdc_resp-reg_C-effctor"/>
</dbReference>
<dbReference type="SUPFAM" id="SSF46894">
    <property type="entry name" value="C-terminal effector domain of the bipartite response regulators"/>
    <property type="match status" value="1"/>
</dbReference>
<protein>
    <submittedName>
        <fullName evidence="8">Phosphate regulon transcriptional regulatory protein PhoB (SphR)</fullName>
    </submittedName>
</protein>
<dbReference type="InterPro" id="IPR036388">
    <property type="entry name" value="WH-like_DNA-bd_sf"/>
</dbReference>
<dbReference type="SUPFAM" id="SSF52172">
    <property type="entry name" value="CheY-like"/>
    <property type="match status" value="1"/>
</dbReference>
<evidence type="ECO:0000259" key="7">
    <source>
        <dbReference type="PROSITE" id="PS51755"/>
    </source>
</evidence>
<dbReference type="GO" id="GO:0000976">
    <property type="term" value="F:transcription cis-regulatory region binding"/>
    <property type="evidence" value="ECO:0007669"/>
    <property type="project" value="TreeGrafter"/>
</dbReference>
<evidence type="ECO:0000256" key="5">
    <source>
        <dbReference type="ARBA" id="ARBA00023163"/>
    </source>
</evidence>
<sequence>MKNGGPHKILVVDDEEDIRDLLQYNLESAGYEVLVSKTGEEALTAIRATKPKCVLLDLMLPGIDGLDVCRKVRLESTIRETPIIMLTAKGEEEDIVKGLEIGADDYVTKPFSVKEILARIQVALRRVSEEGLPERVEVSGLILDRNRREVFLNEKPVEFTFTEFAILDALLSKEGGVMTRDQIVIAIRGGEVSVSERSVDVHITFIRKKLGLWGGRIHTVRGVGYRLDY</sequence>
<dbReference type="Gene3D" id="6.10.250.690">
    <property type="match status" value="1"/>
</dbReference>
<reference evidence="8" key="1">
    <citation type="submission" date="2018-06" db="EMBL/GenBank/DDBJ databases">
        <authorList>
            <person name="Zhirakovskaya E."/>
        </authorList>
    </citation>
    <scope>NUCLEOTIDE SEQUENCE</scope>
</reference>
<dbReference type="InterPro" id="IPR039420">
    <property type="entry name" value="WalR-like"/>
</dbReference>
<evidence type="ECO:0000259" key="6">
    <source>
        <dbReference type="PROSITE" id="PS50110"/>
    </source>
</evidence>
<dbReference type="AlphaFoldDB" id="A0A3B1CBW0"/>